<dbReference type="InterPro" id="IPR050491">
    <property type="entry name" value="AmpC-like"/>
</dbReference>
<dbReference type="Pfam" id="PF00144">
    <property type="entry name" value="Beta-lactamase"/>
    <property type="match status" value="1"/>
</dbReference>
<accession>A0A0M1NZB7</accession>
<dbReference type="SMART" id="SM00028">
    <property type="entry name" value="TPR"/>
    <property type="match status" value="1"/>
</dbReference>
<feature type="repeat" description="TPR" evidence="1">
    <location>
        <begin position="432"/>
        <end position="465"/>
    </location>
</feature>
<dbReference type="PROSITE" id="PS50293">
    <property type="entry name" value="TPR_REGION"/>
    <property type="match status" value="1"/>
</dbReference>
<evidence type="ECO:0000256" key="1">
    <source>
        <dbReference type="PROSITE-ProRule" id="PRU00339"/>
    </source>
</evidence>
<organism evidence="3 4">
    <name type="scientific">Paenibacillus solani</name>
    <dbReference type="NCBI Taxonomy" id="1705565"/>
    <lineage>
        <taxon>Bacteria</taxon>
        <taxon>Bacillati</taxon>
        <taxon>Bacillota</taxon>
        <taxon>Bacilli</taxon>
        <taxon>Bacillales</taxon>
        <taxon>Paenibacillaceae</taxon>
        <taxon>Paenibacillus</taxon>
    </lineage>
</organism>
<gene>
    <name evidence="3" type="ORF">AM231_16775</name>
</gene>
<keyword evidence="4" id="KW-1185">Reference proteome</keyword>
<feature type="domain" description="Beta-lactamase-related" evidence="2">
    <location>
        <begin position="13"/>
        <end position="339"/>
    </location>
</feature>
<dbReference type="RefSeq" id="WP_054403719.1">
    <property type="nucleotide sequence ID" value="NZ_LIUT01000002.1"/>
</dbReference>
<dbReference type="InterPro" id="IPR019734">
    <property type="entry name" value="TPR_rpt"/>
</dbReference>
<dbReference type="InterPro" id="IPR001466">
    <property type="entry name" value="Beta-lactam-related"/>
</dbReference>
<sequence length="479" mass="53727">MSDIQRIVENLDRILPQFLLDEPLPGLAIGVVYNHRMIYAKGFGVTDAENGEAVTERTLFHMASVSKTFVATGIMQLAEEGIIKLDGLVSDYLPYFQMADDRYRQLTIRQLLSHTSGLPDEDDFAWDCPEYDEGSLERYVRGLKDYKLQREPGQAFDYSNIGYEILGDVIAKVTGLSFEQYMREKVIAPASMQSSTFLKEEAAIDTLATPHVLGLQEGYGAQVSRIFPYHRAHAPSSTLYSNALDMCNYALTHLSGSSMRREANAILEANSYSEMWQKEASTEYGDGLDKMGLGWYMGQYRGRRVMSHMGRDTGFRSNLMLLPDEGMGVLFMMNADHVGGKILSSAILDVLLGDDVPYVRRSLAHHLSQLTILSGVDAAVREYNEIQQSCPERFLVLEGEFNAGAYTLMRGGWLQEGIRLLELSVQIFPVSSNIHDSLGEMYLLAGQHELALKHYQKSVELDPEHGEGIRMVNELLQSK</sequence>
<evidence type="ECO:0000259" key="2">
    <source>
        <dbReference type="Pfam" id="PF00144"/>
    </source>
</evidence>
<dbReference type="PATRIC" id="fig|1705565.3.peg.253"/>
<dbReference type="PANTHER" id="PTHR46825:SF15">
    <property type="entry name" value="BETA-LACTAMASE-RELATED DOMAIN-CONTAINING PROTEIN"/>
    <property type="match status" value="1"/>
</dbReference>
<keyword evidence="1" id="KW-0802">TPR repeat</keyword>
<evidence type="ECO:0000313" key="3">
    <source>
        <dbReference type="EMBL" id="KOR87566.1"/>
    </source>
</evidence>
<dbReference type="SUPFAM" id="SSF48452">
    <property type="entry name" value="TPR-like"/>
    <property type="match status" value="1"/>
</dbReference>
<dbReference type="PROSITE" id="PS50005">
    <property type="entry name" value="TPR"/>
    <property type="match status" value="1"/>
</dbReference>
<dbReference type="AlphaFoldDB" id="A0A0M1NZB7"/>
<dbReference type="Gene3D" id="3.40.710.10">
    <property type="entry name" value="DD-peptidase/beta-lactamase superfamily"/>
    <property type="match status" value="1"/>
</dbReference>
<dbReference type="SUPFAM" id="SSF56601">
    <property type="entry name" value="beta-lactamase/transpeptidase-like"/>
    <property type="match status" value="1"/>
</dbReference>
<reference evidence="4" key="1">
    <citation type="submission" date="2015-08" db="EMBL/GenBank/DDBJ databases">
        <title>Genome sequencing project for genomic taxonomy and phylogenomics of Bacillus-like bacteria.</title>
        <authorList>
            <person name="Liu B."/>
            <person name="Wang J."/>
            <person name="Zhu Y."/>
            <person name="Liu G."/>
            <person name="Chen Q."/>
            <person name="Chen Z."/>
            <person name="Lan J."/>
            <person name="Che J."/>
            <person name="Ge C."/>
            <person name="Shi H."/>
            <person name="Pan Z."/>
            <person name="Liu X."/>
        </authorList>
    </citation>
    <scope>NUCLEOTIDE SEQUENCE [LARGE SCALE GENOMIC DNA]</scope>
    <source>
        <strain evidence="4">FJAT-22460</strain>
    </source>
</reference>
<dbReference type="InterPro" id="IPR012338">
    <property type="entry name" value="Beta-lactam/transpept-like"/>
</dbReference>
<dbReference type="EMBL" id="LIUT01000002">
    <property type="protein sequence ID" value="KOR87566.1"/>
    <property type="molecule type" value="Genomic_DNA"/>
</dbReference>
<protein>
    <recommendedName>
        <fullName evidence="2">Beta-lactamase-related domain-containing protein</fullName>
    </recommendedName>
</protein>
<dbReference type="PANTHER" id="PTHR46825">
    <property type="entry name" value="D-ALANYL-D-ALANINE-CARBOXYPEPTIDASE/ENDOPEPTIDASE AMPH"/>
    <property type="match status" value="1"/>
</dbReference>
<name>A0A0M1NZB7_9BACL</name>
<comment type="caution">
    <text evidence="3">The sequence shown here is derived from an EMBL/GenBank/DDBJ whole genome shotgun (WGS) entry which is preliminary data.</text>
</comment>
<proteinExistence type="predicted"/>
<dbReference type="Gene3D" id="1.25.40.10">
    <property type="entry name" value="Tetratricopeptide repeat domain"/>
    <property type="match status" value="1"/>
</dbReference>
<dbReference type="OrthoDB" id="846150at2"/>
<dbReference type="Proteomes" id="UP000036932">
    <property type="component" value="Unassembled WGS sequence"/>
</dbReference>
<dbReference type="InterPro" id="IPR011990">
    <property type="entry name" value="TPR-like_helical_dom_sf"/>
</dbReference>
<evidence type="ECO:0000313" key="4">
    <source>
        <dbReference type="Proteomes" id="UP000036932"/>
    </source>
</evidence>